<dbReference type="UniPathway" id="UPA00075">
    <property type="reaction ID" value="UER00336"/>
</dbReference>
<dbReference type="InterPro" id="IPR004769">
    <property type="entry name" value="Pur_lyase"/>
</dbReference>
<dbReference type="GO" id="GO:0004018">
    <property type="term" value="F:N6-(1,2-dicarboxyethyl)AMP AMP-lyase (fumarate-forming) activity"/>
    <property type="evidence" value="ECO:0007669"/>
    <property type="project" value="InterPro"/>
</dbReference>
<reference evidence="3 5" key="1">
    <citation type="submission" date="2016-12" db="EMBL/GenBank/DDBJ databases">
        <title>Complete Genome Sequence of Lactobacillus fermentum Strain SNUV175, a Probiotic for Treatment of Bacterial Vaginosis.</title>
        <authorList>
            <person name="Lee S."/>
            <person name="You H.J."/>
            <person name="Kwon B."/>
            <person name="Ko G."/>
        </authorList>
    </citation>
    <scope>NUCLEOTIDE SEQUENCE [LARGE SCALE GENOMIC DNA]</scope>
    <source>
        <strain evidence="3 5">SNUV175</strain>
    </source>
</reference>
<dbReference type="Proteomes" id="UP000185427">
    <property type="component" value="Chromosome"/>
</dbReference>
<gene>
    <name evidence="3" type="ORF">BUW47_00180</name>
    <name evidence="4" type="ORF">GC247_10085</name>
</gene>
<dbReference type="GO" id="GO:0006189">
    <property type="term" value="P:'de novo' IMP biosynthetic process"/>
    <property type="evidence" value="ECO:0007669"/>
    <property type="project" value="UniProtKB-UniPathway"/>
</dbReference>
<dbReference type="Gene3D" id="1.10.40.30">
    <property type="entry name" value="Fumarase/aspartase (C-terminal domain)"/>
    <property type="match status" value="1"/>
</dbReference>
<feature type="domain" description="Adenylosuccinate lyase C-terminal" evidence="2">
    <location>
        <begin position="365"/>
        <end position="444"/>
    </location>
</feature>
<dbReference type="AlphaFoldDB" id="A0A1L7GSP5"/>
<dbReference type="InterPro" id="IPR000362">
    <property type="entry name" value="Fumarate_lyase_fam"/>
</dbReference>
<dbReference type="Proteomes" id="UP000466799">
    <property type="component" value="Unassembled WGS sequence"/>
</dbReference>
<evidence type="ECO:0000313" key="4">
    <source>
        <dbReference type="EMBL" id="MPQ36184.1"/>
    </source>
</evidence>
<accession>A0A1L7GSP5</accession>
<dbReference type="GO" id="GO:0044208">
    <property type="term" value="P:'de novo' AMP biosynthetic process"/>
    <property type="evidence" value="ECO:0007669"/>
    <property type="project" value="UniProtKB-UniPathway"/>
</dbReference>
<dbReference type="RefSeq" id="WP_075666996.1">
    <property type="nucleotide sequence ID" value="NZ_CALYNE010000036.1"/>
</dbReference>
<keyword evidence="1 3" id="KW-0456">Lyase</keyword>
<dbReference type="SUPFAM" id="SSF48557">
    <property type="entry name" value="L-aspartase-like"/>
    <property type="match status" value="1"/>
</dbReference>
<dbReference type="EC" id="4.3.2.2" evidence="4"/>
<evidence type="ECO:0000313" key="3">
    <source>
        <dbReference type="EMBL" id="APU44979.1"/>
    </source>
</evidence>
<name>A0A1L7GSP5_LIMFE</name>
<dbReference type="UniPathway" id="UPA00074">
    <property type="reaction ID" value="UER00132"/>
</dbReference>
<sequence>MSSVLDSKLMQGNFSTPEIREIWSDHNKLQAQLVVEATLSEVEGELGVIPPEAGEQIAQVAKVENFDLDALVRESAEKRHSLIALIHRLQYLAGESAGEFVHFGVTTQDIVDTGIMLQTKQAFEVILEHTQKLIEVLTEQVQRYRETPMIGRTHGIQAIPITFGFKLAVWLDELVRSYQRLQTLIDHQVFVGSISGAVGTYAAFGGDGPAVEKEVLTRLGLDVPNISWQSSRDRLSEIAEVLGIYSGTLGKIGHELFNLMKTEVNEVTEPFKKGEVGSSTMPQKRNPALLEGLASLTQPVFSDVALIHQSMLFDGERDAIHWRNEWVALPEITNYLDAQIVNATYILSELNVNEDQMKKNIALQGGLPFAEKIMFELGTIIGKQTAHEVVYESAMTAIEQHRNFLEVLYQREEVNHYFKRSDLDEWAKAENDLGNISQRIELVVKNAGRVLAKGAWDLERDQVSREAITAKK</sequence>
<dbReference type="GO" id="GO:0070626">
    <property type="term" value="F:(S)-2-(5-amino-1-(5-phospho-D-ribosyl)imidazole-4-carboxamido) succinate lyase (fumarate-forming) activity"/>
    <property type="evidence" value="ECO:0007669"/>
    <property type="project" value="TreeGrafter"/>
</dbReference>
<dbReference type="PROSITE" id="PS00163">
    <property type="entry name" value="FUMARATE_LYASES"/>
    <property type="match status" value="1"/>
</dbReference>
<dbReference type="OrthoDB" id="9768878at2"/>
<dbReference type="EMBL" id="WHJL01000140">
    <property type="protein sequence ID" value="MPQ36184.1"/>
    <property type="molecule type" value="Genomic_DNA"/>
</dbReference>
<dbReference type="Pfam" id="PF10397">
    <property type="entry name" value="ADSL_C"/>
    <property type="match status" value="1"/>
</dbReference>
<dbReference type="PRINTS" id="PR00145">
    <property type="entry name" value="ARGSUCLYASE"/>
</dbReference>
<dbReference type="InterPro" id="IPR019468">
    <property type="entry name" value="AdenyloSucc_lyase_C"/>
</dbReference>
<dbReference type="InterPro" id="IPR020557">
    <property type="entry name" value="Fumarate_lyase_CS"/>
</dbReference>
<dbReference type="EMBL" id="CP019030">
    <property type="protein sequence ID" value="APU44979.1"/>
    <property type="molecule type" value="Genomic_DNA"/>
</dbReference>
<dbReference type="PANTHER" id="PTHR43172:SF1">
    <property type="entry name" value="ADENYLOSUCCINATE LYASE"/>
    <property type="match status" value="1"/>
</dbReference>
<evidence type="ECO:0000256" key="1">
    <source>
        <dbReference type="ARBA" id="ARBA00023239"/>
    </source>
</evidence>
<dbReference type="PANTHER" id="PTHR43172">
    <property type="entry name" value="ADENYLOSUCCINATE LYASE"/>
    <property type="match status" value="1"/>
</dbReference>
<dbReference type="Pfam" id="PF00206">
    <property type="entry name" value="Lyase_1"/>
    <property type="match status" value="1"/>
</dbReference>
<organism evidence="3 5">
    <name type="scientific">Limosilactobacillus fermentum</name>
    <name type="common">Lactobacillus fermentum</name>
    <dbReference type="NCBI Taxonomy" id="1613"/>
    <lineage>
        <taxon>Bacteria</taxon>
        <taxon>Bacillati</taxon>
        <taxon>Bacillota</taxon>
        <taxon>Bacilli</taxon>
        <taxon>Lactobacillales</taxon>
        <taxon>Lactobacillaceae</taxon>
        <taxon>Limosilactobacillus</taxon>
    </lineage>
</organism>
<dbReference type="CDD" id="cd01597">
    <property type="entry name" value="pCLME"/>
    <property type="match status" value="1"/>
</dbReference>
<dbReference type="InterPro" id="IPR008948">
    <property type="entry name" value="L-Aspartase-like"/>
</dbReference>
<evidence type="ECO:0000259" key="2">
    <source>
        <dbReference type="SMART" id="SM00998"/>
    </source>
</evidence>
<dbReference type="InterPro" id="IPR022761">
    <property type="entry name" value="Fumarate_lyase_N"/>
</dbReference>
<dbReference type="NCBIfam" id="TIGR00928">
    <property type="entry name" value="purB"/>
    <property type="match status" value="1"/>
</dbReference>
<dbReference type="Gene3D" id="1.20.200.10">
    <property type="entry name" value="Fumarase/aspartase (Central domain)"/>
    <property type="match status" value="1"/>
</dbReference>
<dbReference type="SMART" id="SM00998">
    <property type="entry name" value="ADSL_C"/>
    <property type="match status" value="1"/>
</dbReference>
<reference evidence="4 6" key="2">
    <citation type="submission" date="2019-10" db="EMBL/GenBank/DDBJ databases">
        <title>Genome Sequencing and assembly of Lactobacillus fermentum I2, a lactic acid bacteria.</title>
        <authorList>
            <person name="Lopes L.S."/>
            <person name="Persinoti G.F."/>
            <person name="Riano-Pachon D.M."/>
            <person name="Labate C.A."/>
        </authorList>
    </citation>
    <scope>NUCLEOTIDE SEQUENCE [LARGE SCALE GENOMIC DNA]</scope>
    <source>
        <strain evidence="4 6">I2</strain>
    </source>
</reference>
<evidence type="ECO:0000313" key="6">
    <source>
        <dbReference type="Proteomes" id="UP000466799"/>
    </source>
</evidence>
<proteinExistence type="predicted"/>
<protein>
    <submittedName>
        <fullName evidence="3">Adenylosuccinate lyase</fullName>
        <ecNumber evidence="4">4.3.2.2</ecNumber>
    </submittedName>
</protein>
<evidence type="ECO:0000313" key="5">
    <source>
        <dbReference type="Proteomes" id="UP000185427"/>
    </source>
</evidence>
<dbReference type="GO" id="GO:0005829">
    <property type="term" value="C:cytosol"/>
    <property type="evidence" value="ECO:0007669"/>
    <property type="project" value="TreeGrafter"/>
</dbReference>
<dbReference type="PRINTS" id="PR00149">
    <property type="entry name" value="FUMRATELYASE"/>
</dbReference>